<accession>A0A0C3A5T5</accession>
<organism evidence="3 4">
    <name type="scientific">Scleroderma citrinum Foug A</name>
    <dbReference type="NCBI Taxonomy" id="1036808"/>
    <lineage>
        <taxon>Eukaryota</taxon>
        <taxon>Fungi</taxon>
        <taxon>Dikarya</taxon>
        <taxon>Basidiomycota</taxon>
        <taxon>Agaricomycotina</taxon>
        <taxon>Agaricomycetes</taxon>
        <taxon>Agaricomycetidae</taxon>
        <taxon>Boletales</taxon>
        <taxon>Sclerodermatineae</taxon>
        <taxon>Sclerodermataceae</taxon>
        <taxon>Scleroderma</taxon>
    </lineage>
</organism>
<gene>
    <name evidence="3" type="ORF">SCLCIDRAFT_26862</name>
</gene>
<dbReference type="InParanoid" id="A0A0C3A5T5"/>
<dbReference type="STRING" id="1036808.A0A0C3A5T5"/>
<name>A0A0C3A5T5_9AGAM</name>
<evidence type="ECO:0000313" key="4">
    <source>
        <dbReference type="Proteomes" id="UP000053989"/>
    </source>
</evidence>
<feature type="compositionally biased region" description="Acidic residues" evidence="1">
    <location>
        <begin position="321"/>
        <end position="333"/>
    </location>
</feature>
<dbReference type="AlphaFoldDB" id="A0A0C3A5T5"/>
<dbReference type="Proteomes" id="UP000053989">
    <property type="component" value="Unassembled WGS sequence"/>
</dbReference>
<keyword evidence="4" id="KW-1185">Reference proteome</keyword>
<proteinExistence type="predicted"/>
<dbReference type="EMBL" id="KN822066">
    <property type="protein sequence ID" value="KIM60072.1"/>
    <property type="molecule type" value="Genomic_DNA"/>
</dbReference>
<feature type="region of interest" description="Disordered" evidence="1">
    <location>
        <begin position="321"/>
        <end position="345"/>
    </location>
</feature>
<sequence>MSSHKFNITPRMVNVHAFRWLKDYAEGTIMLHTALNVIAITLKEEYEDDEWMDLTFHMVMDPSCWRDVEEVFVWELGITEPESRTIEGLPSGLHVLPSETSITLGNQDSGTNSSGIEVSARLTETKEERNDVITRWIKPQVGSHPDLVKFLQSQTELQTVHEVLNQYKIISRMLGLLLGLMTPVDYDRAPSCMVTMDHVLKALGLNSDWGEKCRETLVLLSWYGKDGTRYEDSCVVDMIEDPAPLQENSMDDLLKLLKFVDCTFTEDMLSESPPQPIGAVVPSTSFQGSVHRGSPGQISHKAKRCKLSANWFINVAAVENDEEDKRDEEENGTEELIHCPQPVGPSGKQSYHWTIDAIIEWLNRKTSEEATFIKSPKMTQLPDGVALPPQKSIFIVDFFSASARIFTFQSMRSRGFQVMTLSWFPCQLYVEASSPLEVQQNLPPSHLHAHKPIVRLPPEEGTLLATFKARKMLPHQSWVKIKRPALYKGDFGCMEMSDEQDAIIIVAPCQCPYDIPEHSNERMEFDVELARIVNLPLAPISSPAGNVIGYTCGDQEFIHGLLRLQLSVHDLEIIEHPHPDDIKYHVTVNFDRKFIEEMVQLFSAQFWQEMDQVEVQEGDLKGMEGALGGIDWDQRTATVFFEHNALDCSLHELRRKFNIGDGVKVIAGPFSGETGHVIVVNKGSIVLVVMQEGGTTENIEVSKFFVQSFLKDHVLSRSTDDRTADLAHPLTKGEALPGDLVIVHHGPYIGRRGSIEWINPDGFWVYFNDGVGSDEADEDSTTLVEPCHVHIEPAPNTLTLTRDKGYNVTVGDIVEVSRGNYYHCEGVVKAVDLTNALLDIVCPVEGHQTQIPITFCCKIKERSENELSKFIGHDVWVIGGEKKGCRATLRSLGRTCSSVALFGHQLIQLKNDQIATPTSVLLNGGILPPAQLWALIFLHRQLFVMIPIAPCAPTPPPAPSEIPQEGWWIITPNDITAPPEGPWSPDNVPQPSTSKVHNTPDYGNVTWLFQDDFCDFASIHLGFNVSIQFTQVSLGKHVVRTPDRCELVEEIIIGEDKLTQFSASVVRSWQCSGTNGVKIGQTSQFDWD</sequence>
<reference evidence="4" key="2">
    <citation type="submission" date="2015-01" db="EMBL/GenBank/DDBJ databases">
        <title>Evolutionary Origins and Diversification of the Mycorrhizal Mutualists.</title>
        <authorList>
            <consortium name="DOE Joint Genome Institute"/>
            <consortium name="Mycorrhizal Genomics Consortium"/>
            <person name="Kohler A."/>
            <person name="Kuo A."/>
            <person name="Nagy L.G."/>
            <person name="Floudas D."/>
            <person name="Copeland A."/>
            <person name="Barry K.W."/>
            <person name="Cichocki N."/>
            <person name="Veneault-Fourrey C."/>
            <person name="LaButti K."/>
            <person name="Lindquist E.A."/>
            <person name="Lipzen A."/>
            <person name="Lundell T."/>
            <person name="Morin E."/>
            <person name="Murat C."/>
            <person name="Riley R."/>
            <person name="Ohm R."/>
            <person name="Sun H."/>
            <person name="Tunlid A."/>
            <person name="Henrissat B."/>
            <person name="Grigoriev I.V."/>
            <person name="Hibbett D.S."/>
            <person name="Martin F."/>
        </authorList>
    </citation>
    <scope>NUCLEOTIDE SEQUENCE [LARGE SCALE GENOMIC DNA]</scope>
    <source>
        <strain evidence="4">Foug A</strain>
    </source>
</reference>
<feature type="domain" description="KOW" evidence="2">
    <location>
        <begin position="807"/>
        <end position="834"/>
    </location>
</feature>
<feature type="domain" description="KOW" evidence="2">
    <location>
        <begin position="734"/>
        <end position="761"/>
    </location>
</feature>
<evidence type="ECO:0000256" key="1">
    <source>
        <dbReference type="SAM" id="MobiDB-lite"/>
    </source>
</evidence>
<dbReference type="HOGENOM" id="CLU_325758_0_0_1"/>
<feature type="domain" description="KOW" evidence="2">
    <location>
        <begin position="656"/>
        <end position="683"/>
    </location>
</feature>
<dbReference type="SMART" id="SM00739">
    <property type="entry name" value="KOW"/>
    <property type="match status" value="3"/>
</dbReference>
<reference evidence="3 4" key="1">
    <citation type="submission" date="2014-04" db="EMBL/GenBank/DDBJ databases">
        <authorList>
            <consortium name="DOE Joint Genome Institute"/>
            <person name="Kuo A."/>
            <person name="Kohler A."/>
            <person name="Nagy L.G."/>
            <person name="Floudas D."/>
            <person name="Copeland A."/>
            <person name="Barry K.W."/>
            <person name="Cichocki N."/>
            <person name="Veneault-Fourrey C."/>
            <person name="LaButti K."/>
            <person name="Lindquist E.A."/>
            <person name="Lipzen A."/>
            <person name="Lundell T."/>
            <person name="Morin E."/>
            <person name="Murat C."/>
            <person name="Sun H."/>
            <person name="Tunlid A."/>
            <person name="Henrissat B."/>
            <person name="Grigoriev I.V."/>
            <person name="Hibbett D.S."/>
            <person name="Martin F."/>
            <person name="Nordberg H.P."/>
            <person name="Cantor M.N."/>
            <person name="Hua S.X."/>
        </authorList>
    </citation>
    <scope>NUCLEOTIDE SEQUENCE [LARGE SCALE GENOMIC DNA]</scope>
    <source>
        <strain evidence="3 4">Foug A</strain>
    </source>
</reference>
<protein>
    <recommendedName>
        <fullName evidence="2">KOW domain-containing protein</fullName>
    </recommendedName>
</protein>
<dbReference type="InterPro" id="IPR008991">
    <property type="entry name" value="Translation_prot_SH3-like_sf"/>
</dbReference>
<dbReference type="OrthoDB" id="2671396at2759"/>
<dbReference type="InterPro" id="IPR005824">
    <property type="entry name" value="KOW"/>
</dbReference>
<evidence type="ECO:0000259" key="2">
    <source>
        <dbReference type="SMART" id="SM00739"/>
    </source>
</evidence>
<evidence type="ECO:0000313" key="3">
    <source>
        <dbReference type="EMBL" id="KIM60072.1"/>
    </source>
</evidence>
<dbReference type="SUPFAM" id="SSF50104">
    <property type="entry name" value="Translation proteins SH3-like domain"/>
    <property type="match status" value="1"/>
</dbReference>